<dbReference type="PANTHER" id="PTHR48467:SF1">
    <property type="entry name" value="GLUTAMATE SYNTHASE 1 [NADH], CHLOROPLASTIC-LIKE"/>
    <property type="match status" value="1"/>
</dbReference>
<feature type="binding site" evidence="10">
    <location>
        <position position="215"/>
    </location>
    <ligand>
        <name>NADP(+)</name>
        <dbReference type="ChEBI" id="CHEBI:58349"/>
    </ligand>
</feature>
<evidence type="ECO:0000256" key="10">
    <source>
        <dbReference type="PIRSR" id="PIRSR000362-2"/>
    </source>
</evidence>
<evidence type="ECO:0000256" key="1">
    <source>
        <dbReference type="ARBA" id="ARBA00001974"/>
    </source>
</evidence>
<comment type="similarity">
    <text evidence="2">Belongs to the ferredoxin--NADP reductase type 1 family.</text>
</comment>
<feature type="binding site" evidence="10">
    <location>
        <begin position="159"/>
        <end position="162"/>
    </location>
    <ligand>
        <name>NADP(+)</name>
        <dbReference type="ChEBI" id="CHEBI:58349"/>
    </ligand>
</feature>
<keyword evidence="4" id="KW-0285">Flavoprotein</keyword>
<evidence type="ECO:0000256" key="7">
    <source>
        <dbReference type="ARBA" id="ARBA00023002"/>
    </source>
</evidence>
<organism evidence="13 14">
    <name type="scientific">Candidatus Brachybacterium merdavium</name>
    <dbReference type="NCBI Taxonomy" id="2838513"/>
    <lineage>
        <taxon>Bacteria</taxon>
        <taxon>Bacillati</taxon>
        <taxon>Actinomycetota</taxon>
        <taxon>Actinomycetes</taxon>
        <taxon>Micrococcales</taxon>
        <taxon>Dermabacteraceae</taxon>
        <taxon>Brachybacterium</taxon>
    </lineage>
</organism>
<feature type="region of interest" description="Disordered" evidence="11">
    <location>
        <begin position="481"/>
        <end position="517"/>
    </location>
</feature>
<dbReference type="Gene3D" id="3.50.50.60">
    <property type="entry name" value="FAD/NAD(P)-binding domain"/>
    <property type="match status" value="1"/>
</dbReference>
<evidence type="ECO:0000256" key="8">
    <source>
        <dbReference type="ARBA" id="ARBA00047776"/>
    </source>
</evidence>
<keyword evidence="7" id="KW-0560">Oxidoreductase</keyword>
<keyword evidence="5 9" id="KW-0274">FAD</keyword>
<dbReference type="SUPFAM" id="SSF51971">
    <property type="entry name" value="Nucleotide-binding domain"/>
    <property type="match status" value="2"/>
</dbReference>
<dbReference type="InterPro" id="IPR036188">
    <property type="entry name" value="FAD/NAD-bd_sf"/>
</dbReference>
<feature type="binding site" evidence="10">
    <location>
        <begin position="203"/>
        <end position="204"/>
    </location>
    <ligand>
        <name>NADP(+)</name>
        <dbReference type="ChEBI" id="CHEBI:58349"/>
    </ligand>
</feature>
<gene>
    <name evidence="13" type="ORF">H9786_06745</name>
</gene>
<dbReference type="InterPro" id="IPR055275">
    <property type="entry name" value="Ferredox_Rdtase"/>
</dbReference>
<feature type="binding site" evidence="9">
    <location>
        <begin position="388"/>
        <end position="390"/>
    </location>
    <ligand>
        <name>FAD</name>
        <dbReference type="ChEBI" id="CHEBI:57692"/>
    </ligand>
</feature>
<dbReference type="AlphaFoldDB" id="A0A9D2LCV8"/>
<evidence type="ECO:0000259" key="12">
    <source>
        <dbReference type="Pfam" id="PF07992"/>
    </source>
</evidence>
<reference evidence="13" key="2">
    <citation type="submission" date="2021-04" db="EMBL/GenBank/DDBJ databases">
        <authorList>
            <person name="Gilroy R."/>
        </authorList>
    </citation>
    <scope>NUCLEOTIDE SEQUENCE</scope>
    <source>
        <strain evidence="13">ChiHjej13B12-24818</strain>
    </source>
</reference>
<dbReference type="EC" id="1.18.1.2" evidence="3"/>
<dbReference type="PRINTS" id="PR00419">
    <property type="entry name" value="ADXRDTASE"/>
</dbReference>
<feature type="domain" description="FAD/NAD(P)-binding" evidence="12">
    <location>
        <begin position="9"/>
        <end position="176"/>
    </location>
</feature>
<evidence type="ECO:0000313" key="14">
    <source>
        <dbReference type="Proteomes" id="UP000823823"/>
    </source>
</evidence>
<dbReference type="GO" id="GO:0004324">
    <property type="term" value="F:ferredoxin-NADP+ reductase activity"/>
    <property type="evidence" value="ECO:0007669"/>
    <property type="project" value="UniProtKB-EC"/>
</dbReference>
<name>A0A9D2LCV8_9MICO</name>
<dbReference type="Pfam" id="PF07992">
    <property type="entry name" value="Pyr_redox_2"/>
    <property type="match status" value="1"/>
</dbReference>
<comment type="cofactor">
    <cofactor evidence="1 9">
        <name>FAD</name>
        <dbReference type="ChEBI" id="CHEBI:57692"/>
    </cofactor>
</comment>
<feature type="binding site" evidence="10">
    <location>
        <position position="388"/>
    </location>
    <ligand>
        <name>NADP(+)</name>
        <dbReference type="ChEBI" id="CHEBI:58349"/>
    </ligand>
</feature>
<comment type="caution">
    <text evidence="13">The sequence shown here is derived from an EMBL/GenBank/DDBJ whole genome shotgun (WGS) entry which is preliminary data.</text>
</comment>
<dbReference type="PANTHER" id="PTHR48467">
    <property type="entry name" value="GLUTAMATE SYNTHASE 1 [NADH], CHLOROPLASTIC-LIKE"/>
    <property type="match status" value="1"/>
</dbReference>
<feature type="binding site" evidence="9">
    <location>
        <position position="381"/>
    </location>
    <ligand>
        <name>FAD</name>
        <dbReference type="ChEBI" id="CHEBI:57692"/>
    </ligand>
</feature>
<protein>
    <recommendedName>
        <fullName evidence="3">ferredoxin--NADP(+) reductase</fullName>
        <ecNumber evidence="3">1.18.1.2</ecNumber>
    </recommendedName>
</protein>
<evidence type="ECO:0000256" key="4">
    <source>
        <dbReference type="ARBA" id="ARBA00022630"/>
    </source>
</evidence>
<evidence type="ECO:0000256" key="6">
    <source>
        <dbReference type="ARBA" id="ARBA00022857"/>
    </source>
</evidence>
<dbReference type="InterPro" id="IPR023753">
    <property type="entry name" value="FAD/NAD-binding_dom"/>
</dbReference>
<evidence type="ECO:0000313" key="13">
    <source>
        <dbReference type="EMBL" id="HJB10215.1"/>
    </source>
</evidence>
<dbReference type="InterPro" id="IPR021163">
    <property type="entry name" value="Ferredox_Rdtase_adrenod"/>
</dbReference>
<evidence type="ECO:0000256" key="11">
    <source>
        <dbReference type="SAM" id="MobiDB-lite"/>
    </source>
</evidence>
<evidence type="ECO:0000256" key="9">
    <source>
        <dbReference type="PIRSR" id="PIRSR000362-1"/>
    </source>
</evidence>
<proteinExistence type="inferred from homology"/>
<reference evidence="13" key="1">
    <citation type="journal article" date="2021" name="PeerJ">
        <title>Extensive microbial diversity within the chicken gut microbiome revealed by metagenomics and culture.</title>
        <authorList>
            <person name="Gilroy R."/>
            <person name="Ravi A."/>
            <person name="Getino M."/>
            <person name="Pursley I."/>
            <person name="Horton D.L."/>
            <person name="Alikhan N.F."/>
            <person name="Baker D."/>
            <person name="Gharbi K."/>
            <person name="Hall N."/>
            <person name="Watson M."/>
            <person name="Adriaenssens E.M."/>
            <person name="Foster-Nyarko E."/>
            <person name="Jarju S."/>
            <person name="Secka A."/>
            <person name="Antonio M."/>
            <person name="Oren A."/>
            <person name="Chaudhuri R.R."/>
            <person name="La Ragione R."/>
            <person name="Hildebrand F."/>
            <person name="Pallen M.J."/>
        </authorList>
    </citation>
    <scope>NUCLEOTIDE SEQUENCE</scope>
    <source>
        <strain evidence="13">ChiHjej13B12-24818</strain>
    </source>
</reference>
<evidence type="ECO:0000256" key="2">
    <source>
        <dbReference type="ARBA" id="ARBA00008312"/>
    </source>
</evidence>
<dbReference type="EMBL" id="DWZH01000049">
    <property type="protein sequence ID" value="HJB10215.1"/>
    <property type="molecule type" value="Genomic_DNA"/>
</dbReference>
<feature type="binding site" evidence="9">
    <location>
        <position position="18"/>
    </location>
    <ligand>
        <name>FAD</name>
        <dbReference type="ChEBI" id="CHEBI:57692"/>
    </ligand>
</feature>
<dbReference type="PIRSF" id="PIRSF000362">
    <property type="entry name" value="FNR"/>
    <property type="match status" value="1"/>
</dbReference>
<comment type="catalytic activity">
    <reaction evidence="8">
        <text>2 reduced [2Fe-2S]-[ferredoxin] + NADP(+) + H(+) = 2 oxidized [2Fe-2S]-[ferredoxin] + NADPH</text>
        <dbReference type="Rhea" id="RHEA:20125"/>
        <dbReference type="Rhea" id="RHEA-COMP:10000"/>
        <dbReference type="Rhea" id="RHEA-COMP:10001"/>
        <dbReference type="ChEBI" id="CHEBI:15378"/>
        <dbReference type="ChEBI" id="CHEBI:33737"/>
        <dbReference type="ChEBI" id="CHEBI:33738"/>
        <dbReference type="ChEBI" id="CHEBI:57783"/>
        <dbReference type="ChEBI" id="CHEBI:58349"/>
        <dbReference type="EC" id="1.18.1.2"/>
    </reaction>
</comment>
<evidence type="ECO:0000256" key="3">
    <source>
        <dbReference type="ARBA" id="ARBA00013223"/>
    </source>
</evidence>
<sequence>MSSSQQPFRLAVIGSGPAGVYAAETLLRSEPVKSGQLQVEADVFDRLPTPFGLIRYGVAPDHPRIKGIITALHRILGRGDIRFLGDVEFGTDLTIEDLRRHYDAVVYATGALKDADLQIPGVELEGSYGAADFVAWYDGNPDYPRTWPLEAEQVAVIGNGNVALDVSRVLAKSADELLRTEIPANVYEGLQAARTTDVHIFGRRGPAQTKFSPLEARELALPHGVQVVMDPRDLEQISEEDWEAIRADRRTDQVVQTFVKWLEQQQARQAEGAEPTDVHGGPVTRRLHLHFWHRPVEILGEDGKVTGMRFERTRLAGDGRVEGTGEFIDYELDAVYRAVGYHGSELPGVPYDSARGIILNEAGRVTEPDGTVVPGAYANGWIKRGPVGLIGATKSDAIETIGSLLEDIASGVLEPAPERETDAILRLLDERGVQYTTWDGWMALDAHEKELGARAQDAEGEPRVRVKVVEAEDMVRVSREGMARAAAAAESAEQEETDGADSPGSADGARVREPSRI</sequence>
<evidence type="ECO:0000256" key="5">
    <source>
        <dbReference type="ARBA" id="ARBA00022827"/>
    </source>
</evidence>
<keyword evidence="6 10" id="KW-0521">NADP</keyword>
<dbReference type="Gene3D" id="3.40.50.720">
    <property type="entry name" value="NAD(P)-binding Rossmann-like Domain"/>
    <property type="match status" value="1"/>
</dbReference>
<accession>A0A9D2LCV8</accession>
<feature type="binding site" evidence="9">
    <location>
        <position position="53"/>
    </location>
    <ligand>
        <name>FAD</name>
        <dbReference type="ChEBI" id="CHEBI:57692"/>
    </ligand>
</feature>
<dbReference type="Proteomes" id="UP000823823">
    <property type="component" value="Unassembled WGS sequence"/>
</dbReference>